<gene>
    <name evidence="1" type="ORF">S03H2_46662</name>
</gene>
<comment type="caution">
    <text evidence="1">The sequence shown here is derived from an EMBL/GenBank/DDBJ whole genome shotgun (WGS) entry which is preliminary data.</text>
</comment>
<sequence length="154" mass="17802">MSIVGLSKRGTEFRSVIKGAITKGFSANKTIQILKDTYGRAYQRTTFLSDYRLLGGAKDVFEPMKFIRKDSKISDRHYKMSSTPHERKYATVIDYTYESREVEGLKTSHYTLRHDSILTREEIEDAIMQAIEEDYDVVNVTTVAPREGYKFKKP</sequence>
<dbReference type="EMBL" id="BARU01029325">
    <property type="protein sequence ID" value="GAH65590.1"/>
    <property type="molecule type" value="Genomic_DNA"/>
</dbReference>
<name>X1I8J2_9ZZZZ</name>
<reference evidence="1" key="1">
    <citation type="journal article" date="2014" name="Front. Microbiol.">
        <title>High frequency of phylogenetically diverse reductive dehalogenase-homologous genes in deep subseafloor sedimentary metagenomes.</title>
        <authorList>
            <person name="Kawai M."/>
            <person name="Futagami T."/>
            <person name="Toyoda A."/>
            <person name="Takaki Y."/>
            <person name="Nishi S."/>
            <person name="Hori S."/>
            <person name="Arai W."/>
            <person name="Tsubouchi T."/>
            <person name="Morono Y."/>
            <person name="Uchiyama I."/>
            <person name="Ito T."/>
            <person name="Fujiyama A."/>
            <person name="Inagaki F."/>
            <person name="Takami H."/>
        </authorList>
    </citation>
    <scope>NUCLEOTIDE SEQUENCE</scope>
    <source>
        <strain evidence="1">Expedition CK06-06</strain>
    </source>
</reference>
<evidence type="ECO:0000313" key="1">
    <source>
        <dbReference type="EMBL" id="GAH65590.1"/>
    </source>
</evidence>
<organism evidence="1">
    <name type="scientific">marine sediment metagenome</name>
    <dbReference type="NCBI Taxonomy" id="412755"/>
    <lineage>
        <taxon>unclassified sequences</taxon>
        <taxon>metagenomes</taxon>
        <taxon>ecological metagenomes</taxon>
    </lineage>
</organism>
<accession>X1I8J2</accession>
<protein>
    <submittedName>
        <fullName evidence="1">Uncharacterized protein</fullName>
    </submittedName>
</protein>
<proteinExistence type="predicted"/>
<dbReference type="AlphaFoldDB" id="X1I8J2"/>